<comment type="caution">
    <text evidence="1">The sequence shown here is derived from an EMBL/GenBank/DDBJ whole genome shotgun (WGS) entry which is preliminary data.</text>
</comment>
<proteinExistence type="predicted"/>
<dbReference type="InterPro" id="IPR027417">
    <property type="entry name" value="P-loop_NTPase"/>
</dbReference>
<dbReference type="GeneID" id="29934164"/>
<dbReference type="PANTHER" id="PTHR39206">
    <property type="entry name" value="SLL8004 PROTEIN"/>
    <property type="match status" value="1"/>
</dbReference>
<dbReference type="Gene3D" id="3.40.50.300">
    <property type="entry name" value="P-loop containing nucleotide triphosphate hydrolases"/>
    <property type="match status" value="1"/>
</dbReference>
<protein>
    <recommendedName>
        <fullName evidence="3">UDP-N-acetylglucosamine kinase</fullName>
    </recommendedName>
</protein>
<accession>A0A510WTB7</accession>
<dbReference type="Pfam" id="PF13671">
    <property type="entry name" value="AAA_33"/>
    <property type="match status" value="1"/>
</dbReference>
<keyword evidence="2" id="KW-1185">Reference proteome</keyword>
<dbReference type="RefSeq" id="WP_057827249.1">
    <property type="nucleotide sequence ID" value="NZ_BAAACL010000012.1"/>
</dbReference>
<evidence type="ECO:0008006" key="3">
    <source>
        <dbReference type="Google" id="ProtNLM"/>
    </source>
</evidence>
<evidence type="ECO:0000313" key="2">
    <source>
        <dbReference type="Proteomes" id="UP000321722"/>
    </source>
</evidence>
<evidence type="ECO:0000313" key="1">
    <source>
        <dbReference type="EMBL" id="GEK42463.1"/>
    </source>
</evidence>
<dbReference type="Proteomes" id="UP000321722">
    <property type="component" value="Unassembled WGS sequence"/>
</dbReference>
<sequence length="168" mass="19043">MKRAELVIIAGINGAGKTTFYQQNHQRFDQFTYISADEFLQKMHGNWRKSDDQIKALLQTNAAIRELINRHANIVYEVSLGGNVRSVVKIMDLAHSMHYSVTVIEIRIRDAALAVERILQRFKAGGFGADPALITKRFTNLESDFAELERAANHVVKFDNTQALIKLN</sequence>
<reference evidence="1 2" key="1">
    <citation type="submission" date="2019-07" db="EMBL/GenBank/DDBJ databases">
        <title>Whole genome shotgun sequence of Lactobacillus aviarius subsp. aviarius NBRC 102162.</title>
        <authorList>
            <person name="Hosoyama A."/>
            <person name="Uohara A."/>
            <person name="Ohji S."/>
            <person name="Ichikawa N."/>
        </authorList>
    </citation>
    <scope>NUCLEOTIDE SEQUENCE [LARGE SCALE GENOMIC DNA]</scope>
    <source>
        <strain evidence="1 2">NBRC 102162</strain>
    </source>
</reference>
<name>A0A510WTB7_9LACO</name>
<dbReference type="EMBL" id="BJUI01000023">
    <property type="protein sequence ID" value="GEK42463.1"/>
    <property type="molecule type" value="Genomic_DNA"/>
</dbReference>
<dbReference type="SUPFAM" id="SSF52540">
    <property type="entry name" value="P-loop containing nucleoside triphosphate hydrolases"/>
    <property type="match status" value="1"/>
</dbReference>
<dbReference type="AlphaFoldDB" id="A0A510WTB7"/>
<dbReference type="PANTHER" id="PTHR39206:SF1">
    <property type="entry name" value="SLL8004 PROTEIN"/>
    <property type="match status" value="1"/>
</dbReference>
<organism evidence="1 2">
    <name type="scientific">Ligilactobacillus aviarius</name>
    <dbReference type="NCBI Taxonomy" id="1606"/>
    <lineage>
        <taxon>Bacteria</taxon>
        <taxon>Bacillati</taxon>
        <taxon>Bacillota</taxon>
        <taxon>Bacilli</taxon>
        <taxon>Lactobacillales</taxon>
        <taxon>Lactobacillaceae</taxon>
        <taxon>Ligilactobacillus</taxon>
    </lineage>
</organism>
<gene>
    <name evidence="1" type="ORF">LAV01_12950</name>
</gene>